<keyword evidence="3" id="KW-1185">Reference proteome</keyword>
<dbReference type="Gene3D" id="3.80.10.10">
    <property type="entry name" value="Ribonuclease Inhibitor"/>
    <property type="match status" value="1"/>
</dbReference>
<protein>
    <recommendedName>
        <fullName evidence="4">Kinase domain protein</fullName>
    </recommendedName>
</protein>
<dbReference type="KEGG" id="tet:TTHERM_00304260"/>
<sequence>MSRQELKNNETNQLLEIQTEQQLKRIYEHVDQKVFQSEEVGQEQKEEDEKEFDEEEKEEEEELSDNDLKSDEQDSSINQEDDFSDELEFEEQVGQSENQNDKSEEEEDDIEDQNSDYSSDSDYEVLQIFFDYTSITLEKLQQEDYKYCRYIELWGFHLNSLSTVCKAISKCKNLFALELPIDILDQRDIYKLGQELIKLNKLFELKFELKEDIQDKTYEQMIRFFKFCQKYTKLRLCLSITGEIQLKKQSIWQQRTLQNVSKLIILKQDAYVDKKDLKYLRKLLTKCVNLQHLYIDLLGTTLDSESLGQVLGNYEQLISLKIVHGHYDFYRNCNSFSIDKFLSNLANCRYLKNLDLEFSEEQFGFKRLVKGIKKLEQLATLRLKMYGDYMSDYLVIQFAKLKRLVCFSYINDEYTSKNKVNDCQLFRLITKHPDWFY</sequence>
<dbReference type="EMBL" id="GG662608">
    <property type="protein sequence ID" value="EAS00757.4"/>
    <property type="molecule type" value="Genomic_DNA"/>
</dbReference>
<proteinExistence type="predicted"/>
<dbReference type="SUPFAM" id="SSF52047">
    <property type="entry name" value="RNI-like"/>
    <property type="match status" value="1"/>
</dbReference>
<feature type="compositionally biased region" description="Acidic residues" evidence="1">
    <location>
        <begin position="79"/>
        <end position="91"/>
    </location>
</feature>
<dbReference type="GeneID" id="7829296"/>
<dbReference type="Proteomes" id="UP000009168">
    <property type="component" value="Unassembled WGS sequence"/>
</dbReference>
<evidence type="ECO:0000313" key="2">
    <source>
        <dbReference type="EMBL" id="EAS00757.4"/>
    </source>
</evidence>
<feature type="compositionally biased region" description="Acidic residues" evidence="1">
    <location>
        <begin position="103"/>
        <end position="118"/>
    </location>
</feature>
<name>I7MFX2_TETTS</name>
<feature type="compositionally biased region" description="Acidic residues" evidence="1">
    <location>
        <begin position="45"/>
        <end position="65"/>
    </location>
</feature>
<reference evidence="3" key="1">
    <citation type="journal article" date="2006" name="PLoS Biol.">
        <title>Macronuclear genome sequence of the ciliate Tetrahymena thermophila, a model eukaryote.</title>
        <authorList>
            <person name="Eisen J.A."/>
            <person name="Coyne R.S."/>
            <person name="Wu M."/>
            <person name="Wu D."/>
            <person name="Thiagarajan M."/>
            <person name="Wortman J.R."/>
            <person name="Badger J.H."/>
            <person name="Ren Q."/>
            <person name="Amedeo P."/>
            <person name="Jones K.M."/>
            <person name="Tallon L.J."/>
            <person name="Delcher A.L."/>
            <person name="Salzberg S.L."/>
            <person name="Silva J.C."/>
            <person name="Haas B.J."/>
            <person name="Majoros W.H."/>
            <person name="Farzad M."/>
            <person name="Carlton J.M."/>
            <person name="Smith R.K. Jr."/>
            <person name="Garg J."/>
            <person name="Pearlman R.E."/>
            <person name="Karrer K.M."/>
            <person name="Sun L."/>
            <person name="Manning G."/>
            <person name="Elde N.C."/>
            <person name="Turkewitz A.P."/>
            <person name="Asai D.J."/>
            <person name="Wilkes D.E."/>
            <person name="Wang Y."/>
            <person name="Cai H."/>
            <person name="Collins K."/>
            <person name="Stewart B.A."/>
            <person name="Lee S.R."/>
            <person name="Wilamowska K."/>
            <person name="Weinberg Z."/>
            <person name="Ruzzo W.L."/>
            <person name="Wloga D."/>
            <person name="Gaertig J."/>
            <person name="Frankel J."/>
            <person name="Tsao C.-C."/>
            <person name="Gorovsky M.A."/>
            <person name="Keeling P.J."/>
            <person name="Waller R.F."/>
            <person name="Patron N.J."/>
            <person name="Cherry J.M."/>
            <person name="Stover N.A."/>
            <person name="Krieger C.J."/>
            <person name="del Toro C."/>
            <person name="Ryder H.F."/>
            <person name="Williamson S.C."/>
            <person name="Barbeau R.A."/>
            <person name="Hamilton E.P."/>
            <person name="Orias E."/>
        </authorList>
    </citation>
    <scope>NUCLEOTIDE SEQUENCE [LARGE SCALE GENOMIC DNA]</scope>
    <source>
        <strain evidence="3">SB210</strain>
    </source>
</reference>
<feature type="region of interest" description="Disordered" evidence="1">
    <location>
        <begin position="34"/>
        <end position="118"/>
    </location>
</feature>
<evidence type="ECO:0008006" key="4">
    <source>
        <dbReference type="Google" id="ProtNLM"/>
    </source>
</evidence>
<evidence type="ECO:0000256" key="1">
    <source>
        <dbReference type="SAM" id="MobiDB-lite"/>
    </source>
</evidence>
<gene>
    <name evidence="2" type="ORF">TTHERM_00304260</name>
</gene>
<dbReference type="RefSeq" id="XP_001021002.4">
    <property type="nucleotide sequence ID" value="XM_001021002.4"/>
</dbReference>
<dbReference type="InterPro" id="IPR032675">
    <property type="entry name" value="LRR_dom_sf"/>
</dbReference>
<accession>I7MFX2</accession>
<dbReference type="AlphaFoldDB" id="I7MFX2"/>
<dbReference type="InParanoid" id="I7MFX2"/>
<evidence type="ECO:0000313" key="3">
    <source>
        <dbReference type="Proteomes" id="UP000009168"/>
    </source>
</evidence>
<organism evidence="2 3">
    <name type="scientific">Tetrahymena thermophila (strain SB210)</name>
    <dbReference type="NCBI Taxonomy" id="312017"/>
    <lineage>
        <taxon>Eukaryota</taxon>
        <taxon>Sar</taxon>
        <taxon>Alveolata</taxon>
        <taxon>Ciliophora</taxon>
        <taxon>Intramacronucleata</taxon>
        <taxon>Oligohymenophorea</taxon>
        <taxon>Hymenostomatida</taxon>
        <taxon>Tetrahymenina</taxon>
        <taxon>Tetrahymenidae</taxon>
        <taxon>Tetrahymena</taxon>
    </lineage>
</organism>